<reference evidence="4" key="2">
    <citation type="submission" date="2007-04" db="EMBL/GenBank/DDBJ databases">
        <title>The genome of the human body louse.</title>
        <authorList>
            <consortium name="The Human Body Louse Genome Consortium"/>
            <person name="Kirkness E."/>
            <person name="Walenz B."/>
            <person name="Hass B."/>
            <person name="Bruggner R."/>
            <person name="Strausberg R."/>
        </authorList>
    </citation>
    <scope>NUCLEOTIDE SEQUENCE</scope>
    <source>
        <strain evidence="4">USDA</strain>
    </source>
</reference>
<keyword evidence="1" id="KW-0175">Coiled coil</keyword>
<dbReference type="Proteomes" id="UP000009046">
    <property type="component" value="Unassembled WGS sequence"/>
</dbReference>
<dbReference type="EMBL" id="DS235845">
    <property type="protein sequence ID" value="EEB18404.1"/>
    <property type="molecule type" value="Genomic_DNA"/>
</dbReference>
<dbReference type="PANTHER" id="PTHR46406">
    <property type="entry name" value="NITRIC OXIDE-ASSOCIATED PROTEIN 1"/>
    <property type="match status" value="1"/>
</dbReference>
<dbReference type="InterPro" id="IPR052807">
    <property type="entry name" value="Mito_transl_resp_regulator"/>
</dbReference>
<evidence type="ECO:0000259" key="3">
    <source>
        <dbReference type="Pfam" id="PF21516"/>
    </source>
</evidence>
<evidence type="ECO:0000313" key="4">
    <source>
        <dbReference type="EMBL" id="EEB18404.1"/>
    </source>
</evidence>
<dbReference type="EMBL" id="AAZO01006247">
    <property type="status" value="NOT_ANNOTATED_CDS"/>
    <property type="molecule type" value="Genomic_DNA"/>
</dbReference>
<dbReference type="Pfam" id="PF21516">
    <property type="entry name" value="YqeH-like_C"/>
    <property type="match status" value="1"/>
</dbReference>
<dbReference type="RefSeq" id="XP_002431142.1">
    <property type="nucleotide sequence ID" value="XM_002431097.1"/>
</dbReference>
<dbReference type="AlphaFoldDB" id="E0VYE8"/>
<dbReference type="CTD" id="8233126"/>
<protein>
    <submittedName>
        <fullName evidence="4 5">Uncharacterized protein</fullName>
    </submittedName>
</protein>
<dbReference type="FunCoup" id="E0VYE8">
    <property type="interactions" value="1338"/>
</dbReference>
<dbReference type="InterPro" id="IPR048422">
    <property type="entry name" value="NOA1/YqeH-like_C"/>
</dbReference>
<dbReference type="Pfam" id="PF01926">
    <property type="entry name" value="MMR_HSR1"/>
    <property type="match status" value="1"/>
</dbReference>
<dbReference type="CDD" id="cd01855">
    <property type="entry name" value="YqeH"/>
    <property type="match status" value="1"/>
</dbReference>
<dbReference type="InterPro" id="IPR027417">
    <property type="entry name" value="P-loop_NTPase"/>
</dbReference>
<evidence type="ECO:0000313" key="5">
    <source>
        <dbReference type="EnsemblMetazoa" id="PHUM513370-PA"/>
    </source>
</evidence>
<reference evidence="4" key="1">
    <citation type="submission" date="2007-04" db="EMBL/GenBank/DDBJ databases">
        <title>Annotation of Pediculus humanus corporis strain USDA.</title>
        <authorList>
            <person name="Kirkness E."/>
            <person name="Hannick L."/>
            <person name="Hass B."/>
            <person name="Bruggner R."/>
            <person name="Lawson D."/>
            <person name="Bidwell S."/>
            <person name="Joardar V."/>
            <person name="Caler E."/>
            <person name="Walenz B."/>
            <person name="Inman J."/>
            <person name="Schobel S."/>
            <person name="Galinsky K."/>
            <person name="Amedeo P."/>
            <person name="Strausberg R."/>
        </authorList>
    </citation>
    <scope>NUCLEOTIDE SEQUENCE</scope>
    <source>
        <strain evidence="4">USDA</strain>
    </source>
</reference>
<feature type="domain" description="NOA1/YqeH-like C-terminal" evidence="3">
    <location>
        <begin position="391"/>
        <end position="491"/>
    </location>
</feature>
<accession>E0VYE8</accession>
<organism>
    <name type="scientific">Pediculus humanus subsp. corporis</name>
    <name type="common">Body louse</name>
    <dbReference type="NCBI Taxonomy" id="121224"/>
    <lineage>
        <taxon>Eukaryota</taxon>
        <taxon>Metazoa</taxon>
        <taxon>Ecdysozoa</taxon>
        <taxon>Arthropoda</taxon>
        <taxon>Hexapoda</taxon>
        <taxon>Insecta</taxon>
        <taxon>Pterygota</taxon>
        <taxon>Neoptera</taxon>
        <taxon>Paraneoptera</taxon>
        <taxon>Psocodea</taxon>
        <taxon>Troctomorpha</taxon>
        <taxon>Phthiraptera</taxon>
        <taxon>Anoplura</taxon>
        <taxon>Pediculidae</taxon>
        <taxon>Pediculus</taxon>
    </lineage>
</organism>
<evidence type="ECO:0000259" key="2">
    <source>
        <dbReference type="Pfam" id="PF01926"/>
    </source>
</evidence>
<dbReference type="OrthoDB" id="1696305at2759"/>
<feature type="domain" description="G" evidence="2">
    <location>
        <begin position="182"/>
        <end position="234"/>
    </location>
</feature>
<dbReference type="InParanoid" id="E0VYE8"/>
<evidence type="ECO:0000313" key="6">
    <source>
        <dbReference type="Proteomes" id="UP000009046"/>
    </source>
</evidence>
<dbReference type="GO" id="GO:0005525">
    <property type="term" value="F:GTP binding"/>
    <property type="evidence" value="ECO:0007669"/>
    <property type="project" value="InterPro"/>
</dbReference>
<keyword evidence="6" id="KW-1185">Reference proteome</keyword>
<name>E0VYE8_PEDHC</name>
<feature type="coiled-coil region" evidence="1">
    <location>
        <begin position="128"/>
        <end position="155"/>
    </location>
</feature>
<dbReference type="OMA" id="LGCTNVG"/>
<sequence>MIGTADPTIPVSDVPCGGCGALLQCSSEREPGFLPKELFVNKKAKKLRGEICQRCYFLNEYNIALGVNVMPEEYQFIVSQIKNKKALVILMVDLLDFPCSIWPGIDKLIGDNNVVLVGNKIDLFYQEKKFETQMLNSLKEELKKENLQSKILDIQLISAKTGYGVEKLINFLGKVWGTKGDMYLVGCTNVGKSTLFNILLKSDLCRIEADNKLHRATISSWPGTTLNLLKFPIKRLYGKLNRVRFNRLMNKNILKSKKNKENTEKSLDGTLTQKVLKDHVERTVMRRDNDDDDDDLGSRISIFELNEKKNILPTGLDPHDSNFTRCKWFYDTPGVVQKNQLINLLTTQELSITLPKTVVTPRIFHLKSGTSLFIGGLARLDFVSGVNSIWLCVFASSELPVTITSIENAEDVYNTLLGSNLFKVPCGGDDRLSKWPELSSEKFEIVGKYPDEASADVVLSSAGWVSIALKPANYCTLEAWTPQGKGICLRKVPIIKSGHLIRGERIPGTPGYRLRPLKYCLIRTKKKC</sequence>
<dbReference type="KEGG" id="phu:Phum_PHUM513370"/>
<proteinExistence type="predicted"/>
<gene>
    <name evidence="5" type="primary">8233126</name>
    <name evidence="4" type="ORF">Phum_PHUM513370</name>
</gene>
<dbReference type="GeneID" id="8233126"/>
<dbReference type="STRING" id="121224.E0VYE8"/>
<evidence type="ECO:0000256" key="1">
    <source>
        <dbReference type="SAM" id="Coils"/>
    </source>
</evidence>
<reference evidence="5" key="3">
    <citation type="submission" date="2020-05" db="UniProtKB">
        <authorList>
            <consortium name="EnsemblMetazoa"/>
        </authorList>
    </citation>
    <scope>IDENTIFICATION</scope>
    <source>
        <strain evidence="5">USDA</strain>
    </source>
</reference>
<dbReference type="eggNOG" id="KOG1249">
    <property type="taxonomic scope" value="Eukaryota"/>
</dbReference>
<dbReference type="InterPro" id="IPR006073">
    <property type="entry name" value="GTP-bd"/>
</dbReference>
<dbReference type="VEuPathDB" id="VectorBase:PHUM513370"/>
<dbReference type="SUPFAM" id="SSF52540">
    <property type="entry name" value="P-loop containing nucleoside triphosphate hydrolases"/>
    <property type="match status" value="1"/>
</dbReference>
<dbReference type="PANTHER" id="PTHR46406:SF1">
    <property type="entry name" value="NITRIC OXIDE-ASSOCIATED PROTEIN 1"/>
    <property type="match status" value="1"/>
</dbReference>
<dbReference type="EnsemblMetazoa" id="PHUM513370-RA">
    <property type="protein sequence ID" value="PHUM513370-PA"/>
    <property type="gene ID" value="PHUM513370"/>
</dbReference>
<dbReference type="Gene3D" id="3.40.50.300">
    <property type="entry name" value="P-loop containing nucleotide triphosphate hydrolases"/>
    <property type="match status" value="1"/>
</dbReference>
<dbReference type="HOGENOM" id="CLU_014195_2_0_1"/>